<protein>
    <submittedName>
        <fullName evidence="1">Predicted protein</fullName>
    </submittedName>
</protein>
<proteinExistence type="predicted"/>
<dbReference type="VEuPathDB" id="FungiDB:LEMA_uP110630.1"/>
<keyword evidence="2" id="KW-1185">Reference proteome</keyword>
<dbReference type="HOGENOM" id="CLU_2740494_0_0_1"/>
<sequence>MLASILVHYLEKETTTLYSRFSSQARHKSCDRPLGSWDAKTMCELAQGESTVWNPIGWLSTKYSCLLYSVL</sequence>
<dbReference type="AlphaFoldDB" id="E4ZXP9"/>
<dbReference type="InParanoid" id="E4ZXP9"/>
<dbReference type="EMBL" id="FP929128">
    <property type="protein sequence ID" value="CBX96144.1"/>
    <property type="molecule type" value="Genomic_DNA"/>
</dbReference>
<organism evidence="2">
    <name type="scientific">Leptosphaeria maculans (strain JN3 / isolate v23.1.3 / race Av1-4-5-6-7-8)</name>
    <name type="common">Blackleg fungus</name>
    <name type="synonym">Phoma lingam</name>
    <dbReference type="NCBI Taxonomy" id="985895"/>
    <lineage>
        <taxon>Eukaryota</taxon>
        <taxon>Fungi</taxon>
        <taxon>Dikarya</taxon>
        <taxon>Ascomycota</taxon>
        <taxon>Pezizomycotina</taxon>
        <taxon>Dothideomycetes</taxon>
        <taxon>Pleosporomycetidae</taxon>
        <taxon>Pleosporales</taxon>
        <taxon>Pleosporineae</taxon>
        <taxon>Leptosphaeriaceae</taxon>
        <taxon>Plenodomus</taxon>
        <taxon>Plenodomus lingam/Leptosphaeria maculans species complex</taxon>
    </lineage>
</organism>
<reference evidence="2" key="1">
    <citation type="journal article" date="2011" name="Nat. Commun.">
        <title>Effector diversification within compartments of the Leptosphaeria maculans genome affected by Repeat-Induced Point mutations.</title>
        <authorList>
            <person name="Rouxel T."/>
            <person name="Grandaubert J."/>
            <person name="Hane J.K."/>
            <person name="Hoede C."/>
            <person name="van de Wouw A.P."/>
            <person name="Couloux A."/>
            <person name="Dominguez V."/>
            <person name="Anthouard V."/>
            <person name="Bally P."/>
            <person name="Bourras S."/>
            <person name="Cozijnsen A.J."/>
            <person name="Ciuffetti L.M."/>
            <person name="Degrave A."/>
            <person name="Dilmaghani A."/>
            <person name="Duret L."/>
            <person name="Fudal I."/>
            <person name="Goodwin S.B."/>
            <person name="Gout L."/>
            <person name="Glaser N."/>
            <person name="Linglin J."/>
            <person name="Kema G.H.J."/>
            <person name="Lapalu N."/>
            <person name="Lawrence C.B."/>
            <person name="May K."/>
            <person name="Meyer M."/>
            <person name="Ollivier B."/>
            <person name="Poulain J."/>
            <person name="Schoch C.L."/>
            <person name="Simon A."/>
            <person name="Spatafora J.W."/>
            <person name="Stachowiak A."/>
            <person name="Turgeon B.G."/>
            <person name="Tyler B.M."/>
            <person name="Vincent D."/>
            <person name="Weissenbach J."/>
            <person name="Amselem J."/>
            <person name="Quesneville H."/>
            <person name="Oliver R.P."/>
            <person name="Wincker P."/>
            <person name="Balesdent M.-H."/>
            <person name="Howlett B.J."/>
        </authorList>
    </citation>
    <scope>NUCLEOTIDE SEQUENCE [LARGE SCALE GENOMIC DNA]</scope>
    <source>
        <strain evidence="2">JN3 / isolate v23.1.3 / race Av1-4-5-6-7-8</strain>
    </source>
</reference>
<evidence type="ECO:0000313" key="2">
    <source>
        <dbReference type="Proteomes" id="UP000002668"/>
    </source>
</evidence>
<accession>E4ZXP9</accession>
<name>E4ZXP9_LEPMJ</name>
<dbReference type="Proteomes" id="UP000002668">
    <property type="component" value="Genome"/>
</dbReference>
<gene>
    <name evidence="1" type="ORF">LEMA_uP110630.1</name>
</gene>
<evidence type="ECO:0000313" key="1">
    <source>
        <dbReference type="EMBL" id="CBX96144.1"/>
    </source>
</evidence>